<protein>
    <recommendedName>
        <fullName evidence="3">DUF3971 domain-containing protein</fullName>
    </recommendedName>
</protein>
<dbReference type="Proteomes" id="UP001156627">
    <property type="component" value="Unassembled WGS sequence"/>
</dbReference>
<evidence type="ECO:0008006" key="3">
    <source>
        <dbReference type="Google" id="ProtNLM"/>
    </source>
</evidence>
<reference evidence="2" key="1">
    <citation type="journal article" date="2019" name="Int. J. Syst. Evol. Microbiol.">
        <title>The Global Catalogue of Microorganisms (GCM) 10K type strain sequencing project: providing services to taxonomists for standard genome sequencing and annotation.</title>
        <authorList>
            <consortium name="The Broad Institute Genomics Platform"/>
            <consortium name="The Broad Institute Genome Sequencing Center for Infectious Disease"/>
            <person name="Wu L."/>
            <person name="Ma J."/>
        </authorList>
    </citation>
    <scope>NUCLEOTIDE SEQUENCE [LARGE SCALE GENOMIC DNA]</scope>
    <source>
        <strain evidence="2">NBRC 111981</strain>
    </source>
</reference>
<dbReference type="RefSeq" id="WP_284331190.1">
    <property type="nucleotide sequence ID" value="NZ_BSOA01000012.1"/>
</dbReference>
<organism evidence="1 2">
    <name type="scientific">Dyella flagellata</name>
    <dbReference type="NCBI Taxonomy" id="1867833"/>
    <lineage>
        <taxon>Bacteria</taxon>
        <taxon>Pseudomonadati</taxon>
        <taxon>Pseudomonadota</taxon>
        <taxon>Gammaproteobacteria</taxon>
        <taxon>Lysobacterales</taxon>
        <taxon>Rhodanobacteraceae</taxon>
        <taxon>Dyella</taxon>
    </lineage>
</organism>
<proteinExistence type="predicted"/>
<comment type="caution">
    <text evidence="1">The sequence shown here is derived from an EMBL/GenBank/DDBJ whole genome shotgun (WGS) entry which is preliminary data.</text>
</comment>
<evidence type="ECO:0000313" key="1">
    <source>
        <dbReference type="EMBL" id="GLQ87744.1"/>
    </source>
</evidence>
<evidence type="ECO:0000313" key="2">
    <source>
        <dbReference type="Proteomes" id="UP001156627"/>
    </source>
</evidence>
<name>A0ABQ5X927_9GAMM</name>
<accession>A0ABQ5X927</accession>
<dbReference type="EMBL" id="BSOA01000012">
    <property type="protein sequence ID" value="GLQ87744.1"/>
    <property type="molecule type" value="Genomic_DNA"/>
</dbReference>
<gene>
    <name evidence="1" type="ORF">GCM10007898_13120</name>
</gene>
<keyword evidence="2" id="KW-1185">Reference proteome</keyword>
<sequence length="477" mass="49797">MNATNVATKAQLFDEMHAKGSVLNGWDAVLNLSVSHLAKRMHRQWPAAPDGTRQLTLLSAHPAQVQAQGAAQRRIGQMQIELGAPQVALLAGQPVLAVDFPVQRVQGRSGALTGAAGMARALPMLSALANDASVAWDTPAAVDVPTRPDAKLSVQLPLRVVRAPSGSASVPPVFELLLDVAGATAVAQQLPAAAGDGGALAREALNTLGGTDGRLLLATVDGSTQANCRALQPHTVALHTVSTASGQQLLQMHFALGDTPAPQDTGVDLGEPVPITDGMDWSLLFGSQKVFQDLVAPGFNARSKHVQLTAAPPQGDQRAWFLQTKNRMYFQGTVDWGNAMPPVAQQAQLGLNFTGSPRQGLLVSAFADPGATVNLEFGVQQNYPVQCAGQAGQQTVAFAGSTATVAAPGVAEKTFKPYLDQILSQEIRGDLDATSLEPLAAFAIRTIRFPGDEAVIDAVQIPGDLVMVGDLQPDKAG</sequence>